<dbReference type="Pfam" id="PF14322">
    <property type="entry name" value="SusD-like_3"/>
    <property type="match status" value="1"/>
</dbReference>
<feature type="domain" description="SusD-like N-terminal" evidence="7">
    <location>
        <begin position="89"/>
        <end position="227"/>
    </location>
</feature>
<comment type="caution">
    <text evidence="8">The sequence shown here is derived from an EMBL/GenBank/DDBJ whole genome shotgun (WGS) entry which is preliminary data.</text>
</comment>
<protein>
    <submittedName>
        <fullName evidence="8">RagB/SusD family nutrient uptake outer membrane protein</fullName>
    </submittedName>
</protein>
<evidence type="ECO:0000259" key="7">
    <source>
        <dbReference type="Pfam" id="PF14322"/>
    </source>
</evidence>
<keyword evidence="5" id="KW-0998">Cell outer membrane</keyword>
<proteinExistence type="inferred from homology"/>
<dbReference type="InterPro" id="IPR012944">
    <property type="entry name" value="SusD_RagB_dom"/>
</dbReference>
<dbReference type="Proteomes" id="UP001595953">
    <property type="component" value="Unassembled WGS sequence"/>
</dbReference>
<keyword evidence="3" id="KW-0732">Signal</keyword>
<dbReference type="Gene3D" id="1.25.40.390">
    <property type="match status" value="1"/>
</dbReference>
<comment type="similarity">
    <text evidence="2">Belongs to the SusD family.</text>
</comment>
<evidence type="ECO:0000259" key="6">
    <source>
        <dbReference type="Pfam" id="PF07980"/>
    </source>
</evidence>
<comment type="subcellular location">
    <subcellularLocation>
        <location evidence="1">Cell outer membrane</location>
    </subcellularLocation>
</comment>
<dbReference type="Pfam" id="PF07980">
    <property type="entry name" value="SusD_RagB"/>
    <property type="match status" value="1"/>
</dbReference>
<evidence type="ECO:0000256" key="3">
    <source>
        <dbReference type="ARBA" id="ARBA00022729"/>
    </source>
</evidence>
<sequence>MKTNKLFFCISLIIITCFGCDSFLEEEPRDIIAPENFFSTDADARQAITGLYAIIKNNSIYGQAGLDNWYDNGVDIIEPNRPHPIFEVMGNYTLSEFTADASNQLMSVSDTWQNLYRVILNANVIIDRVSGNGAISEDVQTNVIAEARFMRALAYWHITNLWGDAPFYTENISLNEIRQLGRTDKDVILASVLDDLEFAQNNLQSVYPIEERGRASKWAAAVIEAKIHMKAKNWQAGLDKCLEIINQSPHVILPTYAEVFDPGNEYNAEIIWSLDFAKDITGQFEEAFPGAAFAGNNYWRPSLFNPRIRDEPANAADNQPLRAALKANGQEFNGTGLQIASKDFVNKFPLNDLRRPLNIMESYEGFQLNHTYMPKFMNLNFETSPRFNHGDNRLVFRLADVALMAAECENELNGPGNAYQYIRKIRERAYATIAEAEAIKGLSQAQFRQAIYDERKWELAGECTRRYDLIRWGIYLDVVRNAEFKTYTPNLNIQDHHVLLPIPLNEILLNPNLLESDPTNNGYR</sequence>
<feature type="domain" description="RagB/SusD" evidence="6">
    <location>
        <begin position="362"/>
        <end position="514"/>
    </location>
</feature>
<evidence type="ECO:0000256" key="2">
    <source>
        <dbReference type="ARBA" id="ARBA00006275"/>
    </source>
</evidence>
<gene>
    <name evidence="8" type="ORF">ACFO5O_08035</name>
</gene>
<organism evidence="8 9">
    <name type="scientific">Geojedonia litorea</name>
    <dbReference type="NCBI Taxonomy" id="1268269"/>
    <lineage>
        <taxon>Bacteria</taxon>
        <taxon>Pseudomonadati</taxon>
        <taxon>Bacteroidota</taxon>
        <taxon>Flavobacteriia</taxon>
        <taxon>Flavobacteriales</taxon>
        <taxon>Flavobacteriaceae</taxon>
        <taxon>Geojedonia</taxon>
    </lineage>
</organism>
<keyword evidence="4" id="KW-0472">Membrane</keyword>
<keyword evidence="9" id="KW-1185">Reference proteome</keyword>
<evidence type="ECO:0000256" key="1">
    <source>
        <dbReference type="ARBA" id="ARBA00004442"/>
    </source>
</evidence>
<evidence type="ECO:0000256" key="5">
    <source>
        <dbReference type="ARBA" id="ARBA00023237"/>
    </source>
</evidence>
<dbReference type="RefSeq" id="WP_387962631.1">
    <property type="nucleotide sequence ID" value="NZ_JBHSGP010000013.1"/>
</dbReference>
<dbReference type="InterPro" id="IPR033985">
    <property type="entry name" value="SusD-like_N"/>
</dbReference>
<dbReference type="SUPFAM" id="SSF48452">
    <property type="entry name" value="TPR-like"/>
    <property type="match status" value="1"/>
</dbReference>
<dbReference type="InterPro" id="IPR011990">
    <property type="entry name" value="TPR-like_helical_dom_sf"/>
</dbReference>
<evidence type="ECO:0000313" key="9">
    <source>
        <dbReference type="Proteomes" id="UP001595953"/>
    </source>
</evidence>
<accession>A0ABV9N1U9</accession>
<dbReference type="EMBL" id="JBHSGP010000013">
    <property type="protein sequence ID" value="MFC4722267.1"/>
    <property type="molecule type" value="Genomic_DNA"/>
</dbReference>
<name>A0ABV9N1U9_9FLAO</name>
<evidence type="ECO:0000256" key="4">
    <source>
        <dbReference type="ARBA" id="ARBA00023136"/>
    </source>
</evidence>
<evidence type="ECO:0000313" key="8">
    <source>
        <dbReference type="EMBL" id="MFC4722267.1"/>
    </source>
</evidence>
<reference evidence="9" key="1">
    <citation type="journal article" date="2019" name="Int. J. Syst. Evol. Microbiol.">
        <title>The Global Catalogue of Microorganisms (GCM) 10K type strain sequencing project: providing services to taxonomists for standard genome sequencing and annotation.</title>
        <authorList>
            <consortium name="The Broad Institute Genomics Platform"/>
            <consortium name="The Broad Institute Genome Sequencing Center for Infectious Disease"/>
            <person name="Wu L."/>
            <person name="Ma J."/>
        </authorList>
    </citation>
    <scope>NUCLEOTIDE SEQUENCE [LARGE SCALE GENOMIC DNA]</scope>
    <source>
        <strain evidence="9">CCUG 63682</strain>
    </source>
</reference>